<feature type="transmembrane region" description="Helical" evidence="10">
    <location>
        <begin position="12"/>
        <end position="31"/>
    </location>
</feature>
<dbReference type="Proteomes" id="UP001286313">
    <property type="component" value="Unassembled WGS sequence"/>
</dbReference>
<evidence type="ECO:0000256" key="1">
    <source>
        <dbReference type="ARBA" id="ARBA00004606"/>
    </source>
</evidence>
<dbReference type="AlphaFoldDB" id="A0AAE1KKJ9"/>
<dbReference type="EMBL" id="JAWQEG010002023">
    <property type="protein sequence ID" value="KAK3875002.1"/>
    <property type="molecule type" value="Genomic_DNA"/>
</dbReference>
<proteinExistence type="inferred from homology"/>
<comment type="similarity">
    <text evidence="2">Belongs to the GOLM family.</text>
</comment>
<dbReference type="EMBL" id="JAWQEG010001378">
    <property type="protein sequence ID" value="KAK3879924.1"/>
    <property type="molecule type" value="Genomic_DNA"/>
</dbReference>
<name>A0AAE1KKJ9_PETCI</name>
<evidence type="ECO:0000256" key="8">
    <source>
        <dbReference type="SAM" id="Coils"/>
    </source>
</evidence>
<evidence type="ECO:0000256" key="6">
    <source>
        <dbReference type="ARBA" id="ARBA00023054"/>
    </source>
</evidence>
<dbReference type="PANTHER" id="PTHR23159">
    <property type="entry name" value="CENTROSOMAL PROTEIN 2"/>
    <property type="match status" value="1"/>
</dbReference>
<keyword evidence="7 10" id="KW-0472">Membrane</keyword>
<keyword evidence="6 8" id="KW-0175">Coiled coil</keyword>
<feature type="region of interest" description="Disordered" evidence="9">
    <location>
        <begin position="351"/>
        <end position="542"/>
    </location>
</feature>
<evidence type="ECO:0000313" key="13">
    <source>
        <dbReference type="Proteomes" id="UP001286313"/>
    </source>
</evidence>
<dbReference type="PRINTS" id="PR02084">
    <property type="entry name" value="GOLM1CASC4"/>
</dbReference>
<evidence type="ECO:0000256" key="10">
    <source>
        <dbReference type="SAM" id="Phobius"/>
    </source>
</evidence>
<dbReference type="InterPro" id="IPR026139">
    <property type="entry name" value="GOLM1/CASC4"/>
</dbReference>
<feature type="compositionally biased region" description="Basic and acidic residues" evidence="9">
    <location>
        <begin position="512"/>
        <end position="521"/>
    </location>
</feature>
<keyword evidence="13" id="KW-1185">Reference proteome</keyword>
<sequence>MIRRGGGRTPPFILVGLIVFVLILGFNYWTISSQNGDLQRDLEKLQAEVKISAVKQDQSEKKNMALQETVHEMENISGKLKKKLQEEEDHLKTKDQDNQKKAYEISSLKTQIVRLQEQVESLNQQVEEREVEIAKKKETNEHLVSQRDDAVDAIAEKDSQINTLRRQLEQEKTHSNTQNYSLQDLRKKLTQTFGDLSECQDKVSQLQAKLREEQNKAEEKLAAQKREELAASPPKLVPGPFNLPNVEQKEVYQGPGQLGYVNGRAVRTRDTGMRGIIFHRDTPILPQDPPGARRAKPRFSVADLAREPAGVVDGVKEVAPVNSADDLNHHPQIQPPGLGILPVARPPPILGLSRPRYNQGRPLPLAIPDQGPAVMERPAAPLAADPDHHPLQPPNKQQQEQQQQQQQPQQEVLVPPPQLPPHQDTSLVNVQSEGDKQGNPKQLNQKAASQERRLVMVNKQMQQEEEKEVGFSDGGDGDNNQKPLLNAHGETEDKNHAHEQIDEPEAWNPPLKPDDHNHAGEQVDDSPVILQNPLPALHQLQQPMQQLYQPQLPFPQQAPHV</sequence>
<feature type="compositionally biased region" description="Low complexity" evidence="9">
    <location>
        <begin position="394"/>
        <end position="413"/>
    </location>
</feature>
<evidence type="ECO:0000313" key="11">
    <source>
        <dbReference type="EMBL" id="KAK3875002.1"/>
    </source>
</evidence>
<evidence type="ECO:0008006" key="14">
    <source>
        <dbReference type="Google" id="ProtNLM"/>
    </source>
</evidence>
<gene>
    <name evidence="12" type="ORF">Pcinc_015567</name>
    <name evidence="11" type="ORF">Pcinc_020098</name>
</gene>
<organism evidence="11 13">
    <name type="scientific">Petrolisthes cinctipes</name>
    <name type="common">Flat porcelain crab</name>
    <dbReference type="NCBI Taxonomy" id="88211"/>
    <lineage>
        <taxon>Eukaryota</taxon>
        <taxon>Metazoa</taxon>
        <taxon>Ecdysozoa</taxon>
        <taxon>Arthropoda</taxon>
        <taxon>Crustacea</taxon>
        <taxon>Multicrustacea</taxon>
        <taxon>Malacostraca</taxon>
        <taxon>Eumalacostraca</taxon>
        <taxon>Eucarida</taxon>
        <taxon>Decapoda</taxon>
        <taxon>Pleocyemata</taxon>
        <taxon>Anomura</taxon>
        <taxon>Galatheoidea</taxon>
        <taxon>Porcellanidae</taxon>
        <taxon>Petrolisthes</taxon>
    </lineage>
</organism>
<comment type="subcellular location">
    <subcellularLocation>
        <location evidence="1">Membrane</location>
        <topology evidence="1">Single-pass type II membrane protein</topology>
    </subcellularLocation>
</comment>
<keyword evidence="5 10" id="KW-1133">Transmembrane helix</keyword>
<evidence type="ECO:0000313" key="12">
    <source>
        <dbReference type="EMBL" id="KAK3879924.1"/>
    </source>
</evidence>
<feature type="coiled-coil region" evidence="8">
    <location>
        <begin position="105"/>
        <end position="227"/>
    </location>
</feature>
<evidence type="ECO:0000256" key="7">
    <source>
        <dbReference type="ARBA" id="ARBA00023136"/>
    </source>
</evidence>
<keyword evidence="4" id="KW-0735">Signal-anchor</keyword>
<dbReference type="GO" id="GO:0016020">
    <property type="term" value="C:membrane"/>
    <property type="evidence" value="ECO:0007669"/>
    <property type="project" value="UniProtKB-SubCell"/>
</dbReference>
<evidence type="ECO:0000256" key="5">
    <source>
        <dbReference type="ARBA" id="ARBA00022989"/>
    </source>
</evidence>
<evidence type="ECO:0000256" key="2">
    <source>
        <dbReference type="ARBA" id="ARBA00007474"/>
    </source>
</evidence>
<feature type="compositionally biased region" description="Low complexity" evidence="9">
    <location>
        <begin position="530"/>
        <end position="542"/>
    </location>
</feature>
<evidence type="ECO:0000256" key="3">
    <source>
        <dbReference type="ARBA" id="ARBA00022692"/>
    </source>
</evidence>
<comment type="caution">
    <text evidence="11">The sequence shown here is derived from an EMBL/GenBank/DDBJ whole genome shotgun (WGS) entry which is preliminary data.</text>
</comment>
<evidence type="ECO:0000256" key="9">
    <source>
        <dbReference type="SAM" id="MobiDB-lite"/>
    </source>
</evidence>
<keyword evidence="3 10" id="KW-0812">Transmembrane</keyword>
<feature type="compositionally biased region" description="Polar residues" evidence="9">
    <location>
        <begin position="439"/>
        <end position="448"/>
    </location>
</feature>
<feature type="compositionally biased region" description="Basic and acidic residues" evidence="9">
    <location>
        <begin position="489"/>
        <end position="501"/>
    </location>
</feature>
<reference evidence="11" key="1">
    <citation type="submission" date="2023-10" db="EMBL/GenBank/DDBJ databases">
        <title>Genome assemblies of two species of porcelain crab, Petrolisthes cinctipes and Petrolisthes manimaculis (Anomura: Porcellanidae).</title>
        <authorList>
            <person name="Angst P."/>
        </authorList>
    </citation>
    <scope>NUCLEOTIDE SEQUENCE</scope>
    <source>
        <strain evidence="11">PB745_01</strain>
        <tissue evidence="11">Gill</tissue>
    </source>
</reference>
<protein>
    <recommendedName>
        <fullName evidence="14">Golgi membrane protein 2</fullName>
    </recommendedName>
</protein>
<dbReference type="PANTHER" id="PTHR23159:SF31">
    <property type="entry name" value="CENTROSOME-ASSOCIATED PROTEIN CEP250 ISOFORM X1"/>
    <property type="match status" value="1"/>
</dbReference>
<accession>A0AAE1KKJ9</accession>
<evidence type="ECO:0000256" key="4">
    <source>
        <dbReference type="ARBA" id="ARBA00022968"/>
    </source>
</evidence>